<feature type="compositionally biased region" description="Polar residues" evidence="1">
    <location>
        <begin position="1"/>
        <end position="11"/>
    </location>
</feature>
<dbReference type="Proteomes" id="UP000639772">
    <property type="component" value="Chromosome 13"/>
</dbReference>
<proteinExistence type="predicted"/>
<evidence type="ECO:0000313" key="3">
    <source>
        <dbReference type="Proteomes" id="UP000639772"/>
    </source>
</evidence>
<evidence type="ECO:0000313" key="2">
    <source>
        <dbReference type="EMBL" id="KAG0455977.1"/>
    </source>
</evidence>
<evidence type="ECO:0000256" key="1">
    <source>
        <dbReference type="SAM" id="MobiDB-lite"/>
    </source>
</evidence>
<dbReference type="AlphaFoldDB" id="A0A835UBY2"/>
<protein>
    <submittedName>
        <fullName evidence="2">Uncharacterized protein</fullName>
    </submittedName>
</protein>
<reference evidence="2 3" key="1">
    <citation type="journal article" date="2020" name="Nat. Food">
        <title>A phased Vanilla planifolia genome enables genetic improvement of flavour and production.</title>
        <authorList>
            <person name="Hasing T."/>
            <person name="Tang H."/>
            <person name="Brym M."/>
            <person name="Khazi F."/>
            <person name="Huang T."/>
            <person name="Chambers A.H."/>
        </authorList>
    </citation>
    <scope>NUCLEOTIDE SEQUENCE [LARGE SCALE GENOMIC DNA]</scope>
    <source>
        <tissue evidence="2">Leaf</tissue>
    </source>
</reference>
<sequence>MQTRNNAQNMTGPKECKAPQTNVRLTFESVNEPRPTEQDWARALLLYPLSLIHCMDFKITIETMVRQLKKHAAMMAAFAYKGKNKVRQTRPVFEMMH</sequence>
<accession>A0A835UBY2</accession>
<feature type="region of interest" description="Disordered" evidence="1">
    <location>
        <begin position="1"/>
        <end position="20"/>
    </location>
</feature>
<gene>
    <name evidence="2" type="ORF">HPP92_023765</name>
</gene>
<name>A0A835UBY2_VANPL</name>
<comment type="caution">
    <text evidence="2">The sequence shown here is derived from an EMBL/GenBank/DDBJ whole genome shotgun (WGS) entry which is preliminary data.</text>
</comment>
<dbReference type="EMBL" id="JADCNM010000013">
    <property type="protein sequence ID" value="KAG0455977.1"/>
    <property type="molecule type" value="Genomic_DNA"/>
</dbReference>
<organism evidence="2 3">
    <name type="scientific">Vanilla planifolia</name>
    <name type="common">Vanilla</name>
    <dbReference type="NCBI Taxonomy" id="51239"/>
    <lineage>
        <taxon>Eukaryota</taxon>
        <taxon>Viridiplantae</taxon>
        <taxon>Streptophyta</taxon>
        <taxon>Embryophyta</taxon>
        <taxon>Tracheophyta</taxon>
        <taxon>Spermatophyta</taxon>
        <taxon>Magnoliopsida</taxon>
        <taxon>Liliopsida</taxon>
        <taxon>Asparagales</taxon>
        <taxon>Orchidaceae</taxon>
        <taxon>Vanilloideae</taxon>
        <taxon>Vanilleae</taxon>
        <taxon>Vanilla</taxon>
    </lineage>
</organism>